<dbReference type="GO" id="GO:0016020">
    <property type="term" value="C:membrane"/>
    <property type="evidence" value="ECO:0007669"/>
    <property type="project" value="UniProtKB-SubCell"/>
</dbReference>
<dbReference type="AlphaFoldDB" id="A0A833S8M7"/>
<comment type="function">
    <text evidence="9">Catalyzes the reduction of all-trans-retinal to all-trans-retinol in the presence of NADPH.</text>
</comment>
<evidence type="ECO:0000256" key="5">
    <source>
        <dbReference type="ARBA" id="ARBA00022989"/>
    </source>
</evidence>
<dbReference type="GO" id="GO:0052650">
    <property type="term" value="F:all-trans-retinol dehydrogenase (NADP+) activity"/>
    <property type="evidence" value="ECO:0007669"/>
    <property type="project" value="UniProtKB-ARBA"/>
</dbReference>
<dbReference type="FunFam" id="3.40.50.720:FF:000131">
    <property type="entry name" value="Short-chain dehydrogenase/reductase 3"/>
    <property type="match status" value="1"/>
</dbReference>
<evidence type="ECO:0000256" key="12">
    <source>
        <dbReference type="RuleBase" id="RU000363"/>
    </source>
</evidence>
<evidence type="ECO:0000256" key="10">
    <source>
        <dbReference type="ARBA" id="ARBA00068717"/>
    </source>
</evidence>
<gene>
    <name evidence="14" type="ORF">E2986_10929</name>
</gene>
<reference evidence="14" key="1">
    <citation type="submission" date="2019-11" db="EMBL/GenBank/DDBJ databases">
        <title>The nuclear and mitochondrial genomes of Frieseomelitta varia - a highly eusocial stingless bee (Meliponini) with a permanently sterile worker caste.</title>
        <authorList>
            <person name="Freitas F.C.P."/>
            <person name="Lourenco A.P."/>
            <person name="Nunes F.M.F."/>
            <person name="Paschoal A.R."/>
            <person name="Abreu F.C.P."/>
            <person name="Barbin F.O."/>
            <person name="Bataglia L."/>
            <person name="Cardoso-Junior C.A.M."/>
            <person name="Cervoni M.S."/>
            <person name="Silva S.R."/>
            <person name="Dalarmi F."/>
            <person name="Del Lama M.A."/>
            <person name="Depintor T.S."/>
            <person name="Ferreira K.M."/>
            <person name="Goria P.S."/>
            <person name="Jaskot M.C."/>
            <person name="Lago D.C."/>
            <person name="Luna-Lucena D."/>
            <person name="Moda L.M."/>
            <person name="Nascimento L."/>
            <person name="Pedrino M."/>
            <person name="Rabico F.O."/>
            <person name="Sanches F.C."/>
            <person name="Santos D.E."/>
            <person name="Santos C.G."/>
            <person name="Vieira J."/>
            <person name="Lopes T.F."/>
            <person name="Barchuk A.R."/>
            <person name="Hartfelder K."/>
            <person name="Simoes Z.L.P."/>
            <person name="Bitondi M.M.G."/>
            <person name="Pinheiro D.G."/>
        </authorList>
    </citation>
    <scope>NUCLEOTIDE SEQUENCE</scope>
    <source>
        <strain evidence="14">USP_RPSP 00005682</strain>
        <tissue evidence="14">Whole individual</tissue>
    </source>
</reference>
<dbReference type="Pfam" id="PF00106">
    <property type="entry name" value="adh_short"/>
    <property type="match status" value="1"/>
</dbReference>
<organism evidence="14 15">
    <name type="scientific">Frieseomelitta varia</name>
    <dbReference type="NCBI Taxonomy" id="561572"/>
    <lineage>
        <taxon>Eukaryota</taxon>
        <taxon>Metazoa</taxon>
        <taxon>Ecdysozoa</taxon>
        <taxon>Arthropoda</taxon>
        <taxon>Hexapoda</taxon>
        <taxon>Insecta</taxon>
        <taxon>Pterygota</taxon>
        <taxon>Neoptera</taxon>
        <taxon>Endopterygota</taxon>
        <taxon>Hymenoptera</taxon>
        <taxon>Apocrita</taxon>
        <taxon>Aculeata</taxon>
        <taxon>Apoidea</taxon>
        <taxon>Anthophila</taxon>
        <taxon>Apidae</taxon>
        <taxon>Frieseomelitta</taxon>
    </lineage>
</organism>
<comment type="caution">
    <text evidence="14">The sequence shown here is derived from an EMBL/GenBank/DDBJ whole genome shotgun (WGS) entry which is preliminary data.</text>
</comment>
<evidence type="ECO:0000256" key="4">
    <source>
        <dbReference type="ARBA" id="ARBA00022857"/>
    </source>
</evidence>
<proteinExistence type="inferred from homology"/>
<dbReference type="PANTHER" id="PTHR24322:SF729">
    <property type="entry name" value="MIP05442P"/>
    <property type="match status" value="1"/>
</dbReference>
<dbReference type="Gene3D" id="3.40.50.720">
    <property type="entry name" value="NAD(P)-binding Rossmann-like Domain"/>
    <property type="match status" value="1"/>
</dbReference>
<evidence type="ECO:0000313" key="15">
    <source>
        <dbReference type="Proteomes" id="UP000655588"/>
    </source>
</evidence>
<keyword evidence="7" id="KW-0443">Lipid metabolism</keyword>
<dbReference type="PRINTS" id="PR00080">
    <property type="entry name" value="SDRFAMILY"/>
</dbReference>
<keyword evidence="6" id="KW-0560">Oxidoreductase</keyword>
<sequence length="328" mass="36930">MHLPEWVTIIYDLLIFTGMTLIYISEAIILTFIPRRYRSKSIKGEIALITGGAGGIGRLIAIKLANLGAHINYSRLRELSGLNDTVQEIRRNGGKCWGYYCDITNREEIYKIAKIVQIEVGSVTLLVNNAGYVYGKTLWELPDDEIVRTYRVNILSHYWITKAFMRDMMKNNHGHIVTVASVAGLLGTYNCTDYSATKFAAIGYHESLFTELKAHNYNGIHATLVCPYFINTGMFHGVKPRLMPMLEPEYVAQEIVSGILVNQVIVVLPGSVRYLLPLKCLLPAKLCWALMYHIIQGPQSMMMFKGRGEEQALKNNNNVTITPKGTVH</sequence>
<evidence type="ECO:0000256" key="7">
    <source>
        <dbReference type="ARBA" id="ARBA00023098"/>
    </source>
</evidence>
<evidence type="ECO:0000256" key="6">
    <source>
        <dbReference type="ARBA" id="ARBA00023002"/>
    </source>
</evidence>
<dbReference type="EMBL" id="WNWW01000291">
    <property type="protein sequence ID" value="KAF3426740.1"/>
    <property type="molecule type" value="Genomic_DNA"/>
</dbReference>
<evidence type="ECO:0000256" key="2">
    <source>
        <dbReference type="ARBA" id="ARBA00006484"/>
    </source>
</evidence>
<keyword evidence="5 13" id="KW-1133">Transmembrane helix</keyword>
<evidence type="ECO:0000256" key="13">
    <source>
        <dbReference type="SAM" id="Phobius"/>
    </source>
</evidence>
<dbReference type="InterPro" id="IPR002347">
    <property type="entry name" value="SDR_fam"/>
</dbReference>
<protein>
    <recommendedName>
        <fullName evidence="10">Short-chain dehydrogenase/reductase 3</fullName>
    </recommendedName>
    <alternativeName>
        <fullName evidence="11">Retinal short-chain dehydrogenase/reductase 1</fullName>
    </alternativeName>
</protein>
<dbReference type="PRINTS" id="PR00081">
    <property type="entry name" value="GDHRDH"/>
</dbReference>
<keyword evidence="3 13" id="KW-0812">Transmembrane</keyword>
<evidence type="ECO:0000256" key="1">
    <source>
        <dbReference type="ARBA" id="ARBA00004141"/>
    </source>
</evidence>
<evidence type="ECO:0000256" key="11">
    <source>
        <dbReference type="ARBA" id="ARBA00082544"/>
    </source>
</evidence>
<comment type="subcellular location">
    <subcellularLocation>
        <location evidence="1">Membrane</location>
        <topology evidence="1">Multi-pass membrane protein</topology>
    </subcellularLocation>
</comment>
<dbReference type="Proteomes" id="UP000655588">
    <property type="component" value="Unassembled WGS sequence"/>
</dbReference>
<evidence type="ECO:0000256" key="8">
    <source>
        <dbReference type="ARBA" id="ARBA00023136"/>
    </source>
</evidence>
<keyword evidence="4" id="KW-0521">NADP</keyword>
<name>A0A833S8M7_9HYME</name>
<keyword evidence="8 13" id="KW-0472">Membrane</keyword>
<accession>A0A833S8M7</accession>
<dbReference type="CDD" id="cd05339">
    <property type="entry name" value="17beta-HSDXI-like_SDR_c"/>
    <property type="match status" value="1"/>
</dbReference>
<feature type="transmembrane region" description="Helical" evidence="13">
    <location>
        <begin position="6"/>
        <end position="33"/>
    </location>
</feature>
<dbReference type="PANTHER" id="PTHR24322">
    <property type="entry name" value="PKSB"/>
    <property type="match status" value="1"/>
</dbReference>
<dbReference type="GO" id="GO:0005811">
    <property type="term" value="C:lipid droplet"/>
    <property type="evidence" value="ECO:0007669"/>
    <property type="project" value="TreeGrafter"/>
</dbReference>
<comment type="similarity">
    <text evidence="2 12">Belongs to the short-chain dehydrogenases/reductases (SDR) family.</text>
</comment>
<evidence type="ECO:0000256" key="9">
    <source>
        <dbReference type="ARBA" id="ARBA00059620"/>
    </source>
</evidence>
<evidence type="ECO:0000256" key="3">
    <source>
        <dbReference type="ARBA" id="ARBA00022692"/>
    </source>
</evidence>
<dbReference type="InterPro" id="IPR036291">
    <property type="entry name" value="NAD(P)-bd_dom_sf"/>
</dbReference>
<dbReference type="SUPFAM" id="SSF51735">
    <property type="entry name" value="NAD(P)-binding Rossmann-fold domains"/>
    <property type="match status" value="1"/>
</dbReference>
<keyword evidence="15" id="KW-1185">Reference proteome</keyword>
<evidence type="ECO:0000313" key="14">
    <source>
        <dbReference type="EMBL" id="KAF3426740.1"/>
    </source>
</evidence>